<evidence type="ECO:0000313" key="2">
    <source>
        <dbReference type="Proteomes" id="UP000054564"/>
    </source>
</evidence>
<accession>A0A0L0VKX5</accession>
<dbReference type="EMBL" id="AJIL01000041">
    <property type="protein sequence ID" value="KNE99920.1"/>
    <property type="molecule type" value="Genomic_DNA"/>
</dbReference>
<name>A0A0L0VKX5_9BASI</name>
<gene>
    <name evidence="1" type="ORF">PSTG_06774</name>
</gene>
<proteinExistence type="predicted"/>
<dbReference type="STRING" id="1165861.A0A0L0VKX5"/>
<dbReference type="Proteomes" id="UP000054564">
    <property type="component" value="Unassembled WGS sequence"/>
</dbReference>
<organism evidence="1 2">
    <name type="scientific">Puccinia striiformis f. sp. tritici PST-78</name>
    <dbReference type="NCBI Taxonomy" id="1165861"/>
    <lineage>
        <taxon>Eukaryota</taxon>
        <taxon>Fungi</taxon>
        <taxon>Dikarya</taxon>
        <taxon>Basidiomycota</taxon>
        <taxon>Pucciniomycotina</taxon>
        <taxon>Pucciniomycetes</taxon>
        <taxon>Pucciniales</taxon>
        <taxon>Pucciniaceae</taxon>
        <taxon>Puccinia</taxon>
    </lineage>
</organism>
<evidence type="ECO:0000313" key="1">
    <source>
        <dbReference type="EMBL" id="KNE99920.1"/>
    </source>
</evidence>
<dbReference type="InterPro" id="IPR012337">
    <property type="entry name" value="RNaseH-like_sf"/>
</dbReference>
<dbReference type="SUPFAM" id="SSF53098">
    <property type="entry name" value="Ribonuclease H-like"/>
    <property type="match status" value="1"/>
</dbReference>
<keyword evidence="2" id="KW-1185">Reference proteome</keyword>
<comment type="caution">
    <text evidence="1">The sequence shown here is derived from an EMBL/GenBank/DDBJ whole genome shotgun (WGS) entry which is preliminary data.</text>
</comment>
<protein>
    <submittedName>
        <fullName evidence="1">Uncharacterized protein</fullName>
    </submittedName>
</protein>
<reference evidence="2" key="1">
    <citation type="submission" date="2014-03" db="EMBL/GenBank/DDBJ databases">
        <title>The Genome Sequence of Puccinia striiformis f. sp. tritici PST-78.</title>
        <authorList>
            <consortium name="The Broad Institute Genome Sequencing Platform"/>
            <person name="Cuomo C."/>
            <person name="Hulbert S."/>
            <person name="Chen X."/>
            <person name="Walker B."/>
            <person name="Young S.K."/>
            <person name="Zeng Q."/>
            <person name="Gargeya S."/>
            <person name="Fitzgerald M."/>
            <person name="Haas B."/>
            <person name="Abouelleil A."/>
            <person name="Alvarado L."/>
            <person name="Arachchi H.M."/>
            <person name="Berlin A.M."/>
            <person name="Chapman S.B."/>
            <person name="Goldberg J."/>
            <person name="Griggs A."/>
            <person name="Gujja S."/>
            <person name="Hansen M."/>
            <person name="Howarth C."/>
            <person name="Imamovic A."/>
            <person name="Larimer J."/>
            <person name="McCowan C."/>
            <person name="Montmayeur A."/>
            <person name="Murphy C."/>
            <person name="Neiman D."/>
            <person name="Pearson M."/>
            <person name="Priest M."/>
            <person name="Roberts A."/>
            <person name="Saif S."/>
            <person name="Shea T."/>
            <person name="Sisk P."/>
            <person name="Sykes S."/>
            <person name="Wortman J."/>
            <person name="Nusbaum C."/>
            <person name="Birren B."/>
        </authorList>
    </citation>
    <scope>NUCLEOTIDE SEQUENCE [LARGE SCALE GENOMIC DNA]</scope>
    <source>
        <strain evidence="2">race PST-78</strain>
    </source>
</reference>
<sequence>MEFNLHSTSEHHQILEWQRHKQHGVAPRYYLDWSDINLAQDLAAVLNLFYEITQQVLISGSPRLSNTVVFIDQITEHLLSAISSPTYPPSLRNACQLGLKITNKYYILHPSFRGEYFKLANWEPNWITEAMRLAREMWILVYKPKPVESTPSSSSTNNWPKTSMLAGLGSAAAARGGILSSNPLDIWLAGGLILDGNKPVNPLKWWSQQKRAGNPHGGLCKSWICSSLDRYGQGSGRVIQAGRRAWNGQSSGTRVLFIVQERDQFWGSLLIQLNRIDKEEMEEMLT</sequence>
<dbReference type="AlphaFoldDB" id="A0A0L0VKX5"/>